<feature type="binding site" evidence="19">
    <location>
        <begin position="443"/>
        <end position="444"/>
    </location>
    <ligand>
        <name>phosphoenolpyruvate</name>
        <dbReference type="ChEBI" id="CHEBI:58702"/>
    </ligand>
</feature>
<dbReference type="PROSITE" id="PS00742">
    <property type="entry name" value="PEP_ENZYMES_2"/>
    <property type="match status" value="1"/>
</dbReference>
<dbReference type="InterPro" id="IPR036618">
    <property type="entry name" value="PtsI_HPr-bd_sf"/>
</dbReference>
<dbReference type="PIRSF" id="PIRSF000732">
    <property type="entry name" value="PTS_enzyme_I"/>
    <property type="match status" value="1"/>
</dbReference>
<evidence type="ECO:0000256" key="3">
    <source>
        <dbReference type="ARBA" id="ARBA00002728"/>
    </source>
</evidence>
<dbReference type="Proteomes" id="UP000576393">
    <property type="component" value="Unassembled WGS sequence"/>
</dbReference>
<keyword evidence="15 17" id="KW-0460">Magnesium</keyword>
<keyword evidence="12 17" id="KW-0598">Phosphotransferase system</keyword>
<feature type="domain" description="PEP-utilising enzyme C-terminal" evidence="22">
    <location>
        <begin position="256"/>
        <end position="529"/>
    </location>
</feature>
<dbReference type="GO" id="GO:0008965">
    <property type="term" value="F:phosphoenolpyruvate-protein phosphotransferase activity"/>
    <property type="evidence" value="ECO:0007669"/>
    <property type="project" value="UniProtKB-EC"/>
</dbReference>
<dbReference type="Gene3D" id="1.10.274.10">
    <property type="entry name" value="PtsI, HPr-binding domain"/>
    <property type="match status" value="1"/>
</dbReference>
<comment type="function">
    <text evidence="3 17">General (non sugar-specific) component of the phosphoenolpyruvate-dependent sugar phosphotransferase system (sugar PTS). This major carbohydrate active-transport system catalyzes the phosphorylation of incoming sugar substrates concomitantly with their translocation across the cell membrane. Enzyme I transfers the phosphoryl group from phosphoenolpyruvate (PEP) to the phosphoryl carrier protein (HPr).</text>
</comment>
<keyword evidence="9 17" id="KW-0963">Cytoplasm</keyword>
<dbReference type="GO" id="GO:0005737">
    <property type="term" value="C:cytoplasm"/>
    <property type="evidence" value="ECO:0007669"/>
    <property type="project" value="UniProtKB-SubCell"/>
</dbReference>
<dbReference type="EMBL" id="JACCCO010000001">
    <property type="protein sequence ID" value="NYF39803.1"/>
    <property type="molecule type" value="Genomic_DNA"/>
</dbReference>
<evidence type="ECO:0000256" key="9">
    <source>
        <dbReference type="ARBA" id="ARBA00022490"/>
    </source>
</evidence>
<evidence type="ECO:0000256" key="17">
    <source>
        <dbReference type="PIRNR" id="PIRNR000732"/>
    </source>
</evidence>
<dbReference type="PANTHER" id="PTHR46244:SF3">
    <property type="entry name" value="PHOSPHOENOLPYRUVATE-PROTEIN PHOSPHOTRANSFERASE"/>
    <property type="match status" value="1"/>
</dbReference>
<evidence type="ECO:0000259" key="23">
    <source>
        <dbReference type="Pfam" id="PF05524"/>
    </source>
</evidence>
<gene>
    <name evidence="24" type="ORF">HDA43_001962</name>
</gene>
<comment type="catalytic activity">
    <reaction evidence="1 17">
        <text>L-histidyl-[protein] + phosphoenolpyruvate = N(pros)-phospho-L-histidyl-[protein] + pyruvate</text>
        <dbReference type="Rhea" id="RHEA:23880"/>
        <dbReference type="Rhea" id="RHEA-COMP:9745"/>
        <dbReference type="Rhea" id="RHEA-COMP:9746"/>
        <dbReference type="ChEBI" id="CHEBI:15361"/>
        <dbReference type="ChEBI" id="CHEBI:29979"/>
        <dbReference type="ChEBI" id="CHEBI:58702"/>
        <dbReference type="ChEBI" id="CHEBI:64837"/>
        <dbReference type="EC" id="2.7.3.9"/>
    </reaction>
</comment>
<dbReference type="Gene3D" id="3.50.30.10">
    <property type="entry name" value="Phosphohistidine domain"/>
    <property type="match status" value="1"/>
</dbReference>
<keyword evidence="14 17" id="KW-0418">Kinase</keyword>
<dbReference type="InterPro" id="IPR008279">
    <property type="entry name" value="PEP-util_enz_mobile_dom"/>
</dbReference>
<dbReference type="InterPro" id="IPR008731">
    <property type="entry name" value="PTS_EIN"/>
</dbReference>
<evidence type="ECO:0000256" key="19">
    <source>
        <dbReference type="PIRSR" id="PIRSR000732-2"/>
    </source>
</evidence>
<name>A0A852UX61_9ACTN</name>
<accession>A0A852UX61</accession>
<keyword evidence="10 17" id="KW-0762">Sugar transport</keyword>
<proteinExistence type="inferred from homology"/>
<protein>
    <recommendedName>
        <fullName evidence="7 17">Phosphoenolpyruvate-protein phosphotransferase</fullName>
        <ecNumber evidence="6 17">2.7.3.9</ecNumber>
    </recommendedName>
    <alternativeName>
        <fullName evidence="16 17">Phosphotransferase system, enzyme I</fullName>
    </alternativeName>
</protein>
<evidence type="ECO:0000256" key="5">
    <source>
        <dbReference type="ARBA" id="ARBA00007837"/>
    </source>
</evidence>
<dbReference type="AlphaFoldDB" id="A0A852UX61"/>
<evidence type="ECO:0000256" key="16">
    <source>
        <dbReference type="ARBA" id="ARBA00033235"/>
    </source>
</evidence>
<dbReference type="PRINTS" id="PR01736">
    <property type="entry name" value="PHPHTRNFRASE"/>
</dbReference>
<dbReference type="InterPro" id="IPR018274">
    <property type="entry name" value="PEP_util_AS"/>
</dbReference>
<evidence type="ECO:0000256" key="2">
    <source>
        <dbReference type="ARBA" id="ARBA00001946"/>
    </source>
</evidence>
<evidence type="ECO:0000256" key="18">
    <source>
        <dbReference type="PIRSR" id="PIRSR000732-1"/>
    </source>
</evidence>
<dbReference type="Gene3D" id="3.20.20.60">
    <property type="entry name" value="Phosphoenolpyruvate-binding domains"/>
    <property type="match status" value="1"/>
</dbReference>
<dbReference type="InterPro" id="IPR000121">
    <property type="entry name" value="PEP_util_C"/>
</dbReference>
<feature type="binding site" evidence="20">
    <location>
        <position position="444"/>
    </location>
    <ligand>
        <name>Mg(2+)</name>
        <dbReference type="ChEBI" id="CHEBI:18420"/>
    </ligand>
</feature>
<evidence type="ECO:0000256" key="14">
    <source>
        <dbReference type="ARBA" id="ARBA00022777"/>
    </source>
</evidence>
<evidence type="ECO:0000313" key="24">
    <source>
        <dbReference type="EMBL" id="NYF39803.1"/>
    </source>
</evidence>
<evidence type="ECO:0000259" key="21">
    <source>
        <dbReference type="Pfam" id="PF00391"/>
    </source>
</evidence>
<evidence type="ECO:0000256" key="11">
    <source>
        <dbReference type="ARBA" id="ARBA00022679"/>
    </source>
</evidence>
<keyword evidence="11 17" id="KW-0808">Transferase</keyword>
<dbReference type="EC" id="2.7.3.9" evidence="6 17"/>
<feature type="active site" description="Tele-phosphohistidine intermediate" evidence="18">
    <location>
        <position position="192"/>
    </location>
</feature>
<comment type="cofactor">
    <cofactor evidence="2 17 20">
        <name>Mg(2+)</name>
        <dbReference type="ChEBI" id="CHEBI:18420"/>
    </cofactor>
</comment>
<dbReference type="SUPFAM" id="SSF52009">
    <property type="entry name" value="Phosphohistidine domain"/>
    <property type="match status" value="1"/>
</dbReference>
<feature type="domain" description="Phosphotransferase system enzyme I N-terminal" evidence="23">
    <location>
        <begin position="5"/>
        <end position="122"/>
    </location>
</feature>
<keyword evidence="25" id="KW-1185">Reference proteome</keyword>
<feature type="active site" description="Proton donor" evidence="18">
    <location>
        <position position="491"/>
    </location>
</feature>
<evidence type="ECO:0000256" key="15">
    <source>
        <dbReference type="ARBA" id="ARBA00022842"/>
    </source>
</evidence>
<keyword evidence="13 17" id="KW-0479">Metal-binding</keyword>
<dbReference type="SUPFAM" id="SSF51621">
    <property type="entry name" value="Phosphoenolpyruvate/pyruvate domain"/>
    <property type="match status" value="1"/>
</dbReference>
<dbReference type="InterPro" id="IPR050499">
    <property type="entry name" value="PEP-utilizing_PTS_enzyme"/>
</dbReference>
<dbReference type="InterPro" id="IPR024692">
    <property type="entry name" value="PTS_EI"/>
</dbReference>
<organism evidence="24 25">
    <name type="scientific">Streptosporangium sandarakinum</name>
    <dbReference type="NCBI Taxonomy" id="1260955"/>
    <lineage>
        <taxon>Bacteria</taxon>
        <taxon>Bacillati</taxon>
        <taxon>Actinomycetota</taxon>
        <taxon>Actinomycetes</taxon>
        <taxon>Streptosporangiales</taxon>
        <taxon>Streptosporangiaceae</taxon>
        <taxon>Streptosporangium</taxon>
    </lineage>
</organism>
<reference evidence="24 25" key="1">
    <citation type="submission" date="2020-07" db="EMBL/GenBank/DDBJ databases">
        <title>Sequencing the genomes of 1000 actinobacteria strains.</title>
        <authorList>
            <person name="Klenk H.-P."/>
        </authorList>
    </citation>
    <scope>NUCLEOTIDE SEQUENCE [LARGE SCALE GENOMIC DNA]</scope>
    <source>
        <strain evidence="24 25">DSM 45763</strain>
    </source>
</reference>
<dbReference type="InterPro" id="IPR040442">
    <property type="entry name" value="Pyrv_kinase-like_dom_sf"/>
</dbReference>
<evidence type="ECO:0000256" key="20">
    <source>
        <dbReference type="PIRSR" id="PIRSR000732-3"/>
    </source>
</evidence>
<dbReference type="SUPFAM" id="SSF47831">
    <property type="entry name" value="Enzyme I of the PEP:sugar phosphotransferase system HPr-binding (sub)domain"/>
    <property type="match status" value="1"/>
</dbReference>
<dbReference type="InterPro" id="IPR006318">
    <property type="entry name" value="PTS_EI-like"/>
</dbReference>
<dbReference type="GO" id="GO:0009401">
    <property type="term" value="P:phosphoenolpyruvate-dependent sugar phosphotransferase system"/>
    <property type="evidence" value="ECO:0007669"/>
    <property type="project" value="UniProtKB-KW"/>
</dbReference>
<dbReference type="Pfam" id="PF02896">
    <property type="entry name" value="PEP-utilizers_C"/>
    <property type="match status" value="1"/>
</dbReference>
<comment type="caution">
    <text evidence="24">The sequence shown here is derived from an EMBL/GenBank/DDBJ whole genome shotgun (WGS) entry which is preliminary data.</text>
</comment>
<sequence>MNELTGTGVSPGVGFGPAFVLNWEPPVPEPGAGHGGDAEAERARAERALADVAADLEARGARVGGEAREILNAQALMARDPGLATGVAGLIDAGASAARAVYEAFGAYRAMLAGAGGYLGARVADLDDVRDRAIAVLDGRPPPGPPASRDALDGPPGPYVLVARDLAPADTAALSPDVVAAFVTEEGGPTSHTAILARALGVPAVVACPGAASIAAGTPLLVDGAAGTVRPAPPDADVAAALGIAAGREAALAAVTGPGATADGHPVPLLANIGGPDDVEAALAHGAEGVGLFRTEFLFLGRSAAPGEREQEEAYLAVLDAFPGGRVIVRALDAGADKPLAFLPPPRPEPNPALGERGLRLLRAHPGILETQLRALARAAARSRADLQVMAPMVATAEEAAWFAAACREAGLPSAGVMIEVPSAAVRAADLAAEADFFSVGTNDLAQYTLAADRQVGALTGLQDPWQPVLLDLVGLAVAGAAERGRPCGVCGEAAGDPALACVLVGIGVTSLSMAAPALPAVRAALARHSREECVLAAAAAVTAGSPYEARAAARANLPGLAELGL</sequence>
<comment type="subcellular location">
    <subcellularLocation>
        <location evidence="4 17">Cytoplasm</location>
    </subcellularLocation>
</comment>
<feature type="binding site" evidence="19">
    <location>
        <position position="454"/>
    </location>
    <ligand>
        <name>phosphoenolpyruvate</name>
        <dbReference type="ChEBI" id="CHEBI:58702"/>
    </ligand>
</feature>
<evidence type="ECO:0000256" key="7">
    <source>
        <dbReference type="ARBA" id="ARBA00016544"/>
    </source>
</evidence>
<feature type="binding site" evidence="19">
    <location>
        <position position="330"/>
    </location>
    <ligand>
        <name>phosphoenolpyruvate</name>
        <dbReference type="ChEBI" id="CHEBI:58702"/>
    </ligand>
</feature>
<dbReference type="InterPro" id="IPR015813">
    <property type="entry name" value="Pyrv/PenolPyrv_kinase-like_dom"/>
</dbReference>
<evidence type="ECO:0000256" key="4">
    <source>
        <dbReference type="ARBA" id="ARBA00004496"/>
    </source>
</evidence>
<dbReference type="PANTHER" id="PTHR46244">
    <property type="entry name" value="PHOSPHOENOLPYRUVATE-PROTEIN PHOSPHOTRANSFERASE"/>
    <property type="match status" value="1"/>
</dbReference>
<keyword evidence="8 17" id="KW-0813">Transport</keyword>
<evidence type="ECO:0000313" key="25">
    <source>
        <dbReference type="Proteomes" id="UP000576393"/>
    </source>
</evidence>
<comment type="similarity">
    <text evidence="5 17">Belongs to the PEP-utilizing enzyme family.</text>
</comment>
<evidence type="ECO:0000256" key="1">
    <source>
        <dbReference type="ARBA" id="ARBA00000683"/>
    </source>
</evidence>
<evidence type="ECO:0000256" key="6">
    <source>
        <dbReference type="ARBA" id="ARBA00012232"/>
    </source>
</evidence>
<dbReference type="GO" id="GO:0046872">
    <property type="term" value="F:metal ion binding"/>
    <property type="evidence" value="ECO:0007669"/>
    <property type="project" value="UniProtKB-KW"/>
</dbReference>
<dbReference type="InterPro" id="IPR023151">
    <property type="entry name" value="PEP_util_CS"/>
</dbReference>
<dbReference type="Pfam" id="PF00391">
    <property type="entry name" value="PEP-utilizers"/>
    <property type="match status" value="1"/>
</dbReference>
<evidence type="ECO:0000256" key="8">
    <source>
        <dbReference type="ARBA" id="ARBA00022448"/>
    </source>
</evidence>
<feature type="domain" description="PEP-utilising enzyme mobile" evidence="21">
    <location>
        <begin position="158"/>
        <end position="227"/>
    </location>
</feature>
<feature type="binding site" evidence="20">
    <location>
        <position position="420"/>
    </location>
    <ligand>
        <name>Mg(2+)</name>
        <dbReference type="ChEBI" id="CHEBI:18420"/>
    </ligand>
</feature>
<evidence type="ECO:0000259" key="22">
    <source>
        <dbReference type="Pfam" id="PF02896"/>
    </source>
</evidence>
<dbReference type="NCBIfam" id="TIGR01417">
    <property type="entry name" value="PTS_I_fam"/>
    <property type="match status" value="1"/>
</dbReference>
<dbReference type="GO" id="GO:0016301">
    <property type="term" value="F:kinase activity"/>
    <property type="evidence" value="ECO:0007669"/>
    <property type="project" value="UniProtKB-KW"/>
</dbReference>
<evidence type="ECO:0000256" key="12">
    <source>
        <dbReference type="ARBA" id="ARBA00022683"/>
    </source>
</evidence>
<dbReference type="InterPro" id="IPR036637">
    <property type="entry name" value="Phosphohistidine_dom_sf"/>
</dbReference>
<feature type="binding site" evidence="19">
    <location>
        <position position="294"/>
    </location>
    <ligand>
        <name>phosphoenolpyruvate</name>
        <dbReference type="ChEBI" id="CHEBI:58702"/>
    </ligand>
</feature>
<dbReference type="RefSeq" id="WP_312873147.1">
    <property type="nucleotide sequence ID" value="NZ_JACCCO010000001.1"/>
</dbReference>
<evidence type="ECO:0000256" key="13">
    <source>
        <dbReference type="ARBA" id="ARBA00022723"/>
    </source>
</evidence>
<dbReference type="PROSITE" id="PS00370">
    <property type="entry name" value="PEP_ENZYMES_PHOS_SITE"/>
    <property type="match status" value="1"/>
</dbReference>
<dbReference type="Pfam" id="PF05524">
    <property type="entry name" value="PEP-utilisers_N"/>
    <property type="match status" value="1"/>
</dbReference>
<evidence type="ECO:0000256" key="10">
    <source>
        <dbReference type="ARBA" id="ARBA00022597"/>
    </source>
</evidence>